<keyword evidence="11" id="KW-1185">Reference proteome</keyword>
<keyword evidence="3" id="KW-0175">Coiled coil</keyword>
<protein>
    <submittedName>
        <fullName evidence="10">Efflux RND transporter periplasmic adaptor subunit</fullName>
    </submittedName>
    <submittedName>
        <fullName evidence="9">MFP transporter</fullName>
    </submittedName>
</protein>
<accession>A0A0F4Q239</accession>
<dbReference type="PATRIC" id="fig|151081.8.peg.913"/>
<dbReference type="Pfam" id="PF25876">
    <property type="entry name" value="HH_MFP_RND"/>
    <property type="match status" value="1"/>
</dbReference>
<dbReference type="InterPro" id="IPR058625">
    <property type="entry name" value="MdtA-like_BSH"/>
</dbReference>
<evidence type="ECO:0000313" key="12">
    <source>
        <dbReference type="Proteomes" id="UP000305874"/>
    </source>
</evidence>
<dbReference type="Gene3D" id="2.40.50.100">
    <property type="match status" value="1"/>
</dbReference>
<dbReference type="Pfam" id="PF25917">
    <property type="entry name" value="BSH_RND"/>
    <property type="match status" value="1"/>
</dbReference>
<feature type="domain" description="Multidrug resistance protein MdtA-like beta-barrel" evidence="7">
    <location>
        <begin position="212"/>
        <end position="299"/>
    </location>
</feature>
<gene>
    <name evidence="10" type="ORF">CWC05_01720</name>
    <name evidence="9" type="ORF">TW72_03680</name>
</gene>
<reference evidence="10 12" key="2">
    <citation type="submission" date="2017-12" db="EMBL/GenBank/DDBJ databases">
        <authorList>
            <person name="Paulsen S."/>
            <person name="Gram L.K."/>
        </authorList>
    </citation>
    <scope>NUCLEOTIDE SEQUENCE [LARGE SCALE GENOMIC DNA]</scope>
    <source>
        <strain evidence="10 12">S2897</strain>
    </source>
</reference>
<name>A0A0F4Q239_9GAMM</name>
<sequence length="396" mass="43616">MRRYSITTVLRPVTLVFSSLLLLSACEQPAQQSQGGMPNAQVETITAKAVDAPFIISVPATVSGSKEVEIRARVSGVLESRNFSEGQTVDAGQSLFTIDLAPYQLAYEQAQAAVNAAQARLEQAQRETKRLKKLREDKSVSQRDYDNAISSVQIATADLQASKVQLREAKLNLDYAQVKAPVAGVMGRELVSEGTFVPGPELLLTYITELDPVRVRFGLSEREQLMMRQAQKKGELSLPEDGQWQTRLRLQDGSEYHHGGEVNFTDVRINPNTGTSEFQAIVPNPEFSLRPGQFVQVELIGAVRNNTFVVPQRAVLDNGTGKFVYVVGKNEQGATIARPAPVQVGEWYRKQNGDKTENLWIIRSGINAGDEIVVEGMARIFFPGMPITVSNQQQQG</sequence>
<evidence type="ECO:0000259" key="6">
    <source>
        <dbReference type="Pfam" id="PF25917"/>
    </source>
</evidence>
<reference evidence="10" key="4">
    <citation type="submission" date="2019-09" db="EMBL/GenBank/DDBJ databases">
        <title>Co-occurence of chitin degradation, pigmentation and bioactivity in marine Pseudoalteromonas.</title>
        <authorList>
            <person name="Sonnenschein E.C."/>
            <person name="Bech P.K."/>
        </authorList>
    </citation>
    <scope>NUCLEOTIDE SEQUENCE</scope>
    <source>
        <strain evidence="10">S2897</strain>
    </source>
</reference>
<dbReference type="AlphaFoldDB" id="A0A0F4Q239"/>
<dbReference type="EMBL" id="JXXZ01000003">
    <property type="protein sequence ID" value="KJZ01389.1"/>
    <property type="molecule type" value="Genomic_DNA"/>
</dbReference>
<dbReference type="InterPro" id="IPR058626">
    <property type="entry name" value="MdtA-like_b-barrel"/>
</dbReference>
<dbReference type="eggNOG" id="COG0845">
    <property type="taxonomic scope" value="Bacteria"/>
</dbReference>
<dbReference type="Gene3D" id="1.10.287.470">
    <property type="entry name" value="Helix hairpin bin"/>
    <property type="match status" value="1"/>
</dbReference>
<evidence type="ECO:0000256" key="4">
    <source>
        <dbReference type="SAM" id="SignalP"/>
    </source>
</evidence>
<dbReference type="EMBL" id="PNCG01000002">
    <property type="protein sequence ID" value="TMP88183.1"/>
    <property type="molecule type" value="Genomic_DNA"/>
</dbReference>
<dbReference type="Proteomes" id="UP000033664">
    <property type="component" value="Unassembled WGS sequence"/>
</dbReference>
<dbReference type="Proteomes" id="UP000305874">
    <property type="component" value="Unassembled WGS sequence"/>
</dbReference>
<dbReference type="Gene3D" id="2.40.420.20">
    <property type="match status" value="1"/>
</dbReference>
<dbReference type="RefSeq" id="WP_045978677.1">
    <property type="nucleotide sequence ID" value="NZ_CP023396.1"/>
</dbReference>
<organism evidence="9 11">
    <name type="scientific">Pseudoalteromonas ruthenica</name>
    <dbReference type="NCBI Taxonomy" id="151081"/>
    <lineage>
        <taxon>Bacteria</taxon>
        <taxon>Pseudomonadati</taxon>
        <taxon>Pseudomonadota</taxon>
        <taxon>Gammaproteobacteria</taxon>
        <taxon>Alteromonadales</taxon>
        <taxon>Pseudoalteromonadaceae</taxon>
        <taxon>Pseudoalteromonas</taxon>
    </lineage>
</organism>
<keyword evidence="4" id="KW-0732">Signal</keyword>
<dbReference type="GO" id="GO:0046677">
    <property type="term" value="P:response to antibiotic"/>
    <property type="evidence" value="ECO:0007669"/>
    <property type="project" value="TreeGrafter"/>
</dbReference>
<dbReference type="InterPro" id="IPR006143">
    <property type="entry name" value="RND_pump_MFP"/>
</dbReference>
<feature type="domain" description="Multidrug resistance protein MdtA-like alpha-helical hairpin" evidence="5">
    <location>
        <begin position="107"/>
        <end position="176"/>
    </location>
</feature>
<reference evidence="9 11" key="1">
    <citation type="journal article" date="2015" name="BMC Genomics">
        <title>Genome mining reveals unlocked bioactive potential of marine Gram-negative bacteria.</title>
        <authorList>
            <person name="Machado H."/>
            <person name="Sonnenschein E.C."/>
            <person name="Melchiorsen J."/>
            <person name="Gram L."/>
        </authorList>
    </citation>
    <scope>NUCLEOTIDE SEQUENCE [LARGE SCALE GENOMIC DNA]</scope>
    <source>
        <strain evidence="9 11">S3137</strain>
    </source>
</reference>
<dbReference type="GO" id="GO:0022857">
    <property type="term" value="F:transmembrane transporter activity"/>
    <property type="evidence" value="ECO:0007669"/>
    <property type="project" value="InterPro"/>
</dbReference>
<comment type="similarity">
    <text evidence="2">Belongs to the membrane fusion protein (MFP) (TC 8.A.1) family.</text>
</comment>
<evidence type="ECO:0000313" key="11">
    <source>
        <dbReference type="Proteomes" id="UP000033664"/>
    </source>
</evidence>
<dbReference type="Pfam" id="PF25967">
    <property type="entry name" value="RND-MFP_C"/>
    <property type="match status" value="1"/>
</dbReference>
<evidence type="ECO:0000259" key="7">
    <source>
        <dbReference type="Pfam" id="PF25944"/>
    </source>
</evidence>
<comment type="caution">
    <text evidence="9">The sequence shown here is derived from an EMBL/GenBank/DDBJ whole genome shotgun (WGS) entry which is preliminary data.</text>
</comment>
<dbReference type="SUPFAM" id="SSF111369">
    <property type="entry name" value="HlyD-like secretion proteins"/>
    <property type="match status" value="1"/>
</dbReference>
<evidence type="ECO:0000313" key="9">
    <source>
        <dbReference type="EMBL" id="KJZ01389.1"/>
    </source>
</evidence>
<feature type="coiled-coil region" evidence="3">
    <location>
        <begin position="107"/>
        <end position="144"/>
    </location>
</feature>
<evidence type="ECO:0000313" key="10">
    <source>
        <dbReference type="EMBL" id="TMP88183.1"/>
    </source>
</evidence>
<evidence type="ECO:0000256" key="2">
    <source>
        <dbReference type="ARBA" id="ARBA00009477"/>
    </source>
</evidence>
<dbReference type="Gene3D" id="2.40.30.170">
    <property type="match status" value="1"/>
</dbReference>
<evidence type="ECO:0000256" key="3">
    <source>
        <dbReference type="SAM" id="Coils"/>
    </source>
</evidence>
<feature type="domain" description="Multidrug resistance protein MdtA-like C-terminal permuted SH3" evidence="8">
    <location>
        <begin position="306"/>
        <end position="378"/>
    </location>
</feature>
<dbReference type="STRING" id="151081.TW72_03680"/>
<feature type="domain" description="Multidrug resistance protein MdtA-like barrel-sandwich hybrid" evidence="6">
    <location>
        <begin position="67"/>
        <end position="197"/>
    </location>
</feature>
<dbReference type="GeneID" id="58227585"/>
<feature type="chain" id="PRO_5033222398" evidence="4">
    <location>
        <begin position="31"/>
        <end position="396"/>
    </location>
</feature>
<proteinExistence type="inferred from homology"/>
<evidence type="ECO:0000259" key="8">
    <source>
        <dbReference type="Pfam" id="PF25967"/>
    </source>
</evidence>
<evidence type="ECO:0000259" key="5">
    <source>
        <dbReference type="Pfam" id="PF25876"/>
    </source>
</evidence>
<dbReference type="OrthoDB" id="9800613at2"/>
<comment type="subcellular location">
    <subcellularLocation>
        <location evidence="1">Cell inner membrane</location>
        <topology evidence="1">Lipid-anchor</topology>
    </subcellularLocation>
</comment>
<dbReference type="PANTHER" id="PTHR30158">
    <property type="entry name" value="ACRA/E-RELATED COMPONENT OF DRUG EFFLUX TRANSPORTER"/>
    <property type="match status" value="1"/>
</dbReference>
<dbReference type="Pfam" id="PF25944">
    <property type="entry name" value="Beta-barrel_RND"/>
    <property type="match status" value="1"/>
</dbReference>
<reference evidence="12" key="3">
    <citation type="submission" date="2019-06" db="EMBL/GenBank/DDBJ databases">
        <title>Co-occurence of chitin degradation, pigmentation and bioactivity in marine Pseudoalteromonas.</title>
        <authorList>
            <person name="Sonnenschein E.C."/>
            <person name="Bech P.K."/>
        </authorList>
    </citation>
    <scope>NUCLEOTIDE SEQUENCE [LARGE SCALE GENOMIC DNA]</scope>
    <source>
        <strain evidence="12">S2897</strain>
    </source>
</reference>
<dbReference type="InterPro" id="IPR058627">
    <property type="entry name" value="MdtA-like_C"/>
</dbReference>
<dbReference type="GO" id="GO:0005886">
    <property type="term" value="C:plasma membrane"/>
    <property type="evidence" value="ECO:0007669"/>
    <property type="project" value="TreeGrafter"/>
</dbReference>
<dbReference type="NCBIfam" id="TIGR01730">
    <property type="entry name" value="RND_mfp"/>
    <property type="match status" value="1"/>
</dbReference>
<dbReference type="InterPro" id="IPR058624">
    <property type="entry name" value="MdtA-like_HH"/>
</dbReference>
<dbReference type="PROSITE" id="PS51257">
    <property type="entry name" value="PROKAR_LIPOPROTEIN"/>
    <property type="match status" value="1"/>
</dbReference>
<feature type="signal peptide" evidence="4">
    <location>
        <begin position="1"/>
        <end position="30"/>
    </location>
</feature>
<evidence type="ECO:0000256" key="1">
    <source>
        <dbReference type="ARBA" id="ARBA00004519"/>
    </source>
</evidence>